<dbReference type="GeneID" id="8621425"/>
<dbReference type="FunCoup" id="Q54YI4">
    <property type="interactions" value="2"/>
</dbReference>
<dbReference type="PROSITE" id="PS51421">
    <property type="entry name" value="RAS"/>
    <property type="match status" value="1"/>
</dbReference>
<proteinExistence type="predicted"/>
<evidence type="ECO:0000313" key="4">
    <source>
        <dbReference type="Proteomes" id="UP000002195"/>
    </source>
</evidence>
<evidence type="ECO:0000313" key="3">
    <source>
        <dbReference type="EMBL" id="EAL68531.1"/>
    </source>
</evidence>
<dbReference type="AlphaFoldDB" id="Q54YI4"/>
<dbReference type="SMART" id="SM00173">
    <property type="entry name" value="RAS"/>
    <property type="match status" value="1"/>
</dbReference>
<dbReference type="InterPro" id="IPR005225">
    <property type="entry name" value="Small_GTP-bd"/>
</dbReference>
<dbReference type="VEuPathDB" id="AmoebaDB:DDB_G0278717"/>
<dbReference type="SMR" id="Q54YI4"/>
<dbReference type="GO" id="GO:0019003">
    <property type="term" value="F:GDP binding"/>
    <property type="evidence" value="ECO:0000318"/>
    <property type="project" value="GO_Central"/>
</dbReference>
<dbReference type="SMART" id="SM00175">
    <property type="entry name" value="RAB"/>
    <property type="match status" value="1"/>
</dbReference>
<dbReference type="KEGG" id="ddi:DDB_G0278717"/>
<reference evidence="3 4" key="1">
    <citation type="journal article" date="2005" name="Nature">
        <title>The genome of the social amoeba Dictyostelium discoideum.</title>
        <authorList>
            <consortium name="The Dictyostelium discoideum Sequencing Consortium"/>
            <person name="Eichinger L."/>
            <person name="Pachebat J.A."/>
            <person name="Glockner G."/>
            <person name="Rajandream M.A."/>
            <person name="Sucgang R."/>
            <person name="Berriman M."/>
            <person name="Song J."/>
            <person name="Olsen R."/>
            <person name="Szafranski K."/>
            <person name="Xu Q."/>
            <person name="Tunggal B."/>
            <person name="Kummerfeld S."/>
            <person name="Madera M."/>
            <person name="Konfortov B.A."/>
            <person name="Rivero F."/>
            <person name="Bankier A.T."/>
            <person name="Lehmann R."/>
            <person name="Hamlin N."/>
            <person name="Davies R."/>
            <person name="Gaudet P."/>
            <person name="Fey P."/>
            <person name="Pilcher K."/>
            <person name="Chen G."/>
            <person name="Saunders D."/>
            <person name="Sodergren E."/>
            <person name="Davis P."/>
            <person name="Kerhornou A."/>
            <person name="Nie X."/>
            <person name="Hall N."/>
            <person name="Anjard C."/>
            <person name="Hemphill L."/>
            <person name="Bason N."/>
            <person name="Farbrother P."/>
            <person name="Desany B."/>
            <person name="Just E."/>
            <person name="Morio T."/>
            <person name="Rost R."/>
            <person name="Churcher C."/>
            <person name="Cooper J."/>
            <person name="Haydock S."/>
            <person name="van Driessche N."/>
            <person name="Cronin A."/>
            <person name="Goodhead I."/>
            <person name="Muzny D."/>
            <person name="Mourier T."/>
            <person name="Pain A."/>
            <person name="Lu M."/>
            <person name="Harper D."/>
            <person name="Lindsay R."/>
            <person name="Hauser H."/>
            <person name="James K."/>
            <person name="Quiles M."/>
            <person name="Madan Babu M."/>
            <person name="Saito T."/>
            <person name="Buchrieser C."/>
            <person name="Wardroper A."/>
            <person name="Felder M."/>
            <person name="Thangavelu M."/>
            <person name="Johnson D."/>
            <person name="Knights A."/>
            <person name="Loulseged H."/>
            <person name="Mungall K."/>
            <person name="Oliver K."/>
            <person name="Price C."/>
            <person name="Quail M.A."/>
            <person name="Urushihara H."/>
            <person name="Hernandez J."/>
            <person name="Rabbinowitsch E."/>
            <person name="Steffen D."/>
            <person name="Sanders M."/>
            <person name="Ma J."/>
            <person name="Kohara Y."/>
            <person name="Sharp S."/>
            <person name="Simmonds M."/>
            <person name="Spiegler S."/>
            <person name="Tivey A."/>
            <person name="Sugano S."/>
            <person name="White B."/>
            <person name="Walker D."/>
            <person name="Woodward J."/>
            <person name="Winckler T."/>
            <person name="Tanaka Y."/>
            <person name="Shaulsky G."/>
            <person name="Schleicher M."/>
            <person name="Weinstock G."/>
            <person name="Rosenthal A."/>
            <person name="Cox E.C."/>
            <person name="Chisholm R.L."/>
            <person name="Gibbs R."/>
            <person name="Loomis W.F."/>
            <person name="Platzer M."/>
            <person name="Kay R.R."/>
            <person name="Williams J."/>
            <person name="Dear P.H."/>
            <person name="Noegel A.A."/>
            <person name="Barrell B."/>
            <person name="Kuspa A."/>
        </authorList>
    </citation>
    <scope>NUCLEOTIDE SEQUENCE [LARGE SCALE GENOMIC DNA]</scope>
    <source>
        <strain evidence="3 4">AX4</strain>
    </source>
</reference>
<keyword evidence="4" id="KW-1185">Reference proteome</keyword>
<evidence type="ECO:0000256" key="2">
    <source>
        <dbReference type="ARBA" id="ARBA00023134"/>
    </source>
</evidence>
<dbReference type="SMART" id="SM00174">
    <property type="entry name" value="RHO"/>
    <property type="match status" value="1"/>
</dbReference>
<dbReference type="EMBL" id="AAFI02000023">
    <property type="protein sequence ID" value="EAL68531.1"/>
    <property type="molecule type" value="Genomic_DNA"/>
</dbReference>
<dbReference type="InterPro" id="IPR001806">
    <property type="entry name" value="Small_GTPase"/>
</dbReference>
<protein>
    <submittedName>
        <fullName evidence="3">Small GTPase</fullName>
    </submittedName>
</protein>
<dbReference type="InterPro" id="IPR020849">
    <property type="entry name" value="Small_GTPase_Ras-type"/>
</dbReference>
<dbReference type="eggNOG" id="KOG0395">
    <property type="taxonomic scope" value="Eukaryota"/>
</dbReference>
<dbReference type="PaxDb" id="44689-DDB0229991"/>
<dbReference type="GO" id="GO:0003924">
    <property type="term" value="F:GTPase activity"/>
    <property type="evidence" value="ECO:0000318"/>
    <property type="project" value="GO_Central"/>
</dbReference>
<dbReference type="Pfam" id="PF00071">
    <property type="entry name" value="Ras"/>
    <property type="match status" value="1"/>
</dbReference>
<dbReference type="STRING" id="44689.Q54YI4"/>
<dbReference type="PhylomeDB" id="Q54YI4"/>
<name>Q54YI4_DICDI</name>
<sequence>MRKIINCGILGAAKTGKSSIINMFMNSYFEDSYIPTIENKCNKLYSYKNKLYTICCNDTAGQEEYNCLVPDTISNVQCFIIVYSLNDRESIDKIQVYKDLIKSNFKSSNIMPPIILVANKSDLKNQISKNEVLELSKVFDAPTIITSSKNLSSVCSIFHLLIETIENKEKQIIKNCKEYKKVLRNLNQKNKIIKLFNKFIKI</sequence>
<dbReference type="Gene3D" id="3.40.50.300">
    <property type="entry name" value="P-loop containing nucleotide triphosphate hydrolases"/>
    <property type="match status" value="1"/>
</dbReference>
<organism evidence="3 4">
    <name type="scientific">Dictyostelium discoideum</name>
    <name type="common">Social amoeba</name>
    <dbReference type="NCBI Taxonomy" id="44689"/>
    <lineage>
        <taxon>Eukaryota</taxon>
        <taxon>Amoebozoa</taxon>
        <taxon>Evosea</taxon>
        <taxon>Eumycetozoa</taxon>
        <taxon>Dictyostelia</taxon>
        <taxon>Dictyosteliales</taxon>
        <taxon>Dictyosteliaceae</taxon>
        <taxon>Dictyostelium</taxon>
    </lineage>
</organism>
<dbReference type="GO" id="GO:0005886">
    <property type="term" value="C:plasma membrane"/>
    <property type="evidence" value="ECO:0000318"/>
    <property type="project" value="GO_Central"/>
</dbReference>
<dbReference type="PANTHER" id="PTHR24070">
    <property type="entry name" value="RAS, DI-RAS, AND RHEB FAMILY MEMBERS OF SMALL GTPASE SUPERFAMILY"/>
    <property type="match status" value="1"/>
</dbReference>
<evidence type="ECO:0000256" key="1">
    <source>
        <dbReference type="ARBA" id="ARBA00022741"/>
    </source>
</evidence>
<dbReference type="PRINTS" id="PR00449">
    <property type="entry name" value="RASTRNSFRMNG"/>
</dbReference>
<dbReference type="HOGENOM" id="CLU_041217_9_8_1"/>
<dbReference type="FunFam" id="3.40.50.300:FF:002739">
    <property type="entry name" value="Small GTPase"/>
    <property type="match status" value="1"/>
</dbReference>
<dbReference type="Proteomes" id="UP000002195">
    <property type="component" value="Unassembled WGS sequence"/>
</dbReference>
<keyword evidence="1" id="KW-0547">Nucleotide-binding</keyword>
<dbReference type="GO" id="GO:0005525">
    <property type="term" value="F:GTP binding"/>
    <property type="evidence" value="ECO:0000318"/>
    <property type="project" value="GO_Central"/>
</dbReference>
<dbReference type="GO" id="GO:0007264">
    <property type="term" value="P:small GTPase-mediated signal transduction"/>
    <property type="evidence" value="ECO:0000318"/>
    <property type="project" value="GO_Central"/>
</dbReference>
<dbReference type="InParanoid" id="Q54YI4"/>
<comment type="caution">
    <text evidence="3">The sequence shown here is derived from an EMBL/GenBank/DDBJ whole genome shotgun (WGS) entry which is preliminary data.</text>
</comment>
<dbReference type="InterPro" id="IPR027417">
    <property type="entry name" value="P-loop_NTPase"/>
</dbReference>
<dbReference type="RefSeq" id="XP_642218.1">
    <property type="nucleotide sequence ID" value="XM_637126.1"/>
</dbReference>
<accession>Q54YI4</accession>
<gene>
    <name evidence="3" type="primary">rsmG</name>
    <name evidence="3" type="ORF">DDB_G0278717</name>
</gene>
<keyword evidence="2" id="KW-0342">GTP-binding</keyword>
<dbReference type="SUPFAM" id="SSF52540">
    <property type="entry name" value="P-loop containing nucleoside triphosphate hydrolases"/>
    <property type="match status" value="1"/>
</dbReference>
<dbReference type="PROSITE" id="PS51419">
    <property type="entry name" value="RAB"/>
    <property type="match status" value="1"/>
</dbReference>
<dbReference type="OMA" id="SICPCAF"/>
<dbReference type="NCBIfam" id="TIGR00231">
    <property type="entry name" value="small_GTP"/>
    <property type="match status" value="1"/>
</dbReference>
<dbReference type="dictyBase" id="DDB_G0278717">
    <property type="gene designation" value="rsmG"/>
</dbReference>